<reference evidence="1 2" key="1">
    <citation type="submission" date="2020-06" db="EMBL/GenBank/DDBJ databases">
        <title>Complete genome of Azosprillum oryzae KACC14407.</title>
        <authorList>
            <person name="Kim M."/>
            <person name="Park Y.-J."/>
            <person name="Shin J.-H."/>
        </authorList>
    </citation>
    <scope>NUCLEOTIDE SEQUENCE [LARGE SCALE GENOMIC DNA]</scope>
    <source>
        <strain evidence="1 2">KACC 14407</strain>
    </source>
</reference>
<sequence>MLLETEATMLELLLGSFSFRDGPKGHDALMAASTTAAERLKQVNALLRK</sequence>
<evidence type="ECO:0000313" key="2">
    <source>
        <dbReference type="Proteomes" id="UP000509702"/>
    </source>
</evidence>
<keyword evidence="2" id="KW-1185">Reference proteome</keyword>
<proteinExistence type="predicted"/>
<dbReference type="EMBL" id="CP054619">
    <property type="protein sequence ID" value="QKS51773.1"/>
    <property type="molecule type" value="Genomic_DNA"/>
</dbReference>
<accession>A0A6N1AJU8</accession>
<gene>
    <name evidence="1" type="ORF">HUE56_15080</name>
</gene>
<evidence type="ECO:0000313" key="1">
    <source>
        <dbReference type="EMBL" id="QKS51773.1"/>
    </source>
</evidence>
<name>A0A6N1AJU8_9PROT</name>
<dbReference type="KEGG" id="aoz:HUE56_15080"/>
<organism evidence="1 2">
    <name type="scientific">Azospirillum oryzae</name>
    <dbReference type="NCBI Taxonomy" id="286727"/>
    <lineage>
        <taxon>Bacteria</taxon>
        <taxon>Pseudomonadati</taxon>
        <taxon>Pseudomonadota</taxon>
        <taxon>Alphaproteobacteria</taxon>
        <taxon>Rhodospirillales</taxon>
        <taxon>Azospirillaceae</taxon>
        <taxon>Azospirillum</taxon>
    </lineage>
</organism>
<dbReference type="RefSeq" id="WP_174757259.1">
    <property type="nucleotide sequence ID" value="NZ_BSOV01000044.1"/>
</dbReference>
<dbReference type="AlphaFoldDB" id="A0A6N1AJU8"/>
<protein>
    <submittedName>
        <fullName evidence="1">Uncharacterized protein</fullName>
    </submittedName>
</protein>
<dbReference type="Proteomes" id="UP000509702">
    <property type="component" value="Chromosome"/>
</dbReference>